<reference evidence="3" key="1">
    <citation type="submission" date="2020-02" db="EMBL/GenBank/DDBJ databases">
        <authorList>
            <person name="Meier V. D."/>
        </authorList>
    </citation>
    <scope>NUCLEOTIDE SEQUENCE</scope>
    <source>
        <strain evidence="3">AVDCRST_MAG85</strain>
    </source>
</reference>
<proteinExistence type="predicted"/>
<feature type="domain" description="PhoD-like phosphatase metallophosphatase" evidence="1">
    <location>
        <begin position="129"/>
        <end position="464"/>
    </location>
</feature>
<dbReference type="InterPro" id="IPR038607">
    <property type="entry name" value="PhoD-like_sf"/>
</dbReference>
<dbReference type="Gene3D" id="3.60.21.70">
    <property type="entry name" value="PhoD-like phosphatase"/>
    <property type="match status" value="1"/>
</dbReference>
<dbReference type="SUPFAM" id="SSF56300">
    <property type="entry name" value="Metallo-dependent phosphatases"/>
    <property type="match status" value="1"/>
</dbReference>
<evidence type="ECO:0000259" key="2">
    <source>
        <dbReference type="Pfam" id="PF25077"/>
    </source>
</evidence>
<feature type="domain" description="DUF7800" evidence="2">
    <location>
        <begin position="1"/>
        <end position="85"/>
    </location>
</feature>
<dbReference type="InterPro" id="IPR018946">
    <property type="entry name" value="PhoD-like_MPP"/>
</dbReference>
<evidence type="ECO:0000313" key="3">
    <source>
        <dbReference type="EMBL" id="CAA9507944.1"/>
    </source>
</evidence>
<evidence type="ECO:0000259" key="1">
    <source>
        <dbReference type="Pfam" id="PF09423"/>
    </source>
</evidence>
<dbReference type="EMBL" id="CADCVT010000235">
    <property type="protein sequence ID" value="CAA9507944.1"/>
    <property type="molecule type" value="Genomic_DNA"/>
</dbReference>
<dbReference type="PANTHER" id="PTHR37031:SF2">
    <property type="entry name" value="PHOD-LIKE PHOSPHATASE METALLOPHOSPHATASE DOMAIN-CONTAINING PROTEIN"/>
    <property type="match status" value="1"/>
</dbReference>
<protein>
    <submittedName>
        <fullName evidence="3">Phosphodiesterase/alkaline phosphatase D</fullName>
    </submittedName>
</protein>
<name>A0A6J4SXW9_9ACTN</name>
<dbReference type="CDD" id="cd07389">
    <property type="entry name" value="MPP_PhoD"/>
    <property type="match status" value="1"/>
</dbReference>
<dbReference type="Pfam" id="PF25077">
    <property type="entry name" value="DUF7800"/>
    <property type="match status" value="1"/>
</dbReference>
<sequence length="547" mass="62593">MPELILGPVLRYVDETDATIWVETDGPAEIEVLGCTSRTFHVAGHWYALVHVRDLEPGTSTEYEVRVDGELRWPQPDSEFPASVIRTPADHTPAKIVFGSCRVSAPHEPPYALTKDEDDCGREVDALFAMARRMIEQPCEEWPHRLLMLGDQVYADEVSPEALEFIKSRRSIEEPPGEEVADFEEYTRLYWESWAEPVMRWLLSTIATAMIFDDHDVHDDWNISASWLEDYRAKPWWDDRIRGAFMSYWVYQHIGNLSPDELHEDEMYDKVCACDDATDMLAEFAYKADREIEGTRWSYSRDYGGVRVVMIDSRAGRDFEDGRRCMIDDDEWTWIEEHLVGGHDHLIIGTSLPLLLGPGLHYLEAWNEAICNGAWGRFGDLIGEKIRRGLDLEHWAAFGESFERLTRRIQEVGAGKHGRAPASIVILSGDVHHAYLAEVAFRRGTGVESAVYQAVCSPFRNPLSTKEKNTVRFATSRAGHLVGRALAKSAGVEDPDLRWRFVHGPYFDNQIATLVLHDRDAHLCLERTVPEEWREPQLHECLSRRLA</sequence>
<dbReference type="InterPro" id="IPR029052">
    <property type="entry name" value="Metallo-depent_PP-like"/>
</dbReference>
<accession>A0A6J4SXW9</accession>
<dbReference type="InterPro" id="IPR056702">
    <property type="entry name" value="DUF7800"/>
</dbReference>
<gene>
    <name evidence="3" type="ORF">AVDCRST_MAG85-2156</name>
</gene>
<organism evidence="3">
    <name type="scientific">uncultured Solirubrobacteraceae bacterium</name>
    <dbReference type="NCBI Taxonomy" id="1162706"/>
    <lineage>
        <taxon>Bacteria</taxon>
        <taxon>Bacillati</taxon>
        <taxon>Actinomycetota</taxon>
        <taxon>Thermoleophilia</taxon>
        <taxon>Solirubrobacterales</taxon>
        <taxon>Solirubrobacteraceae</taxon>
        <taxon>environmental samples</taxon>
    </lineage>
</organism>
<dbReference type="AlphaFoldDB" id="A0A6J4SXW9"/>
<dbReference type="Pfam" id="PF09423">
    <property type="entry name" value="PhoD"/>
    <property type="match status" value="1"/>
</dbReference>
<dbReference type="PANTHER" id="PTHR37031">
    <property type="entry name" value="METALLOPHOSPHATASE BINDING DOMAIN PROTEIN"/>
    <property type="match status" value="1"/>
</dbReference>